<dbReference type="InterPro" id="IPR029057">
    <property type="entry name" value="PRTase-like"/>
</dbReference>
<dbReference type="CDD" id="cd06223">
    <property type="entry name" value="PRTases_typeI"/>
    <property type="match status" value="1"/>
</dbReference>
<evidence type="ECO:0000313" key="4">
    <source>
        <dbReference type="Proteomes" id="UP000714817"/>
    </source>
</evidence>
<dbReference type="PANTHER" id="PTHR47505:SF1">
    <property type="entry name" value="DNA UTILIZATION PROTEIN YHGH"/>
    <property type="match status" value="1"/>
</dbReference>
<proteinExistence type="inferred from homology"/>
<name>A0A955DZ51_UNCKA</name>
<dbReference type="SUPFAM" id="SSF53271">
    <property type="entry name" value="PRTase-like"/>
    <property type="match status" value="1"/>
</dbReference>
<dbReference type="Gene3D" id="3.40.50.2020">
    <property type="match status" value="1"/>
</dbReference>
<accession>A0A955DZ51</accession>
<dbReference type="InterPro" id="IPR051910">
    <property type="entry name" value="ComF/GntX_DNA_util-trans"/>
</dbReference>
<evidence type="ECO:0000259" key="2">
    <source>
        <dbReference type="Pfam" id="PF00156"/>
    </source>
</evidence>
<reference evidence="3" key="1">
    <citation type="submission" date="2020-04" db="EMBL/GenBank/DDBJ databases">
        <authorList>
            <person name="Zhang T."/>
        </authorList>
    </citation>
    <scope>NUCLEOTIDE SEQUENCE</scope>
    <source>
        <strain evidence="3">HKST-UBA80</strain>
    </source>
</reference>
<sequence>MENLYNLIFPKSCVLCKTRHAVLKKVYGPKFVLKDAIAKSENALLCSDCLAWFKVLNNSNCIVCDKPTIDGKTHKLCASEYSPEATLGIYEYAGFVRLCIKEAKFGSKHFEILKEISTNAANNLLQSGVRDLFEYNSAPIIVPVPPSKSKLKKRGFNQAELIAEIFAKHFKLEINSGLLKRNIDTYHQYGLTRRNRYKNVQDAFSAKADSRGKEIILVDDIWTTGATLLETAKAMKKSGATKVYCLALSKKPLKIRAKRHTIYSNGRVYLSRNQNSKATTMA</sequence>
<evidence type="ECO:0000256" key="1">
    <source>
        <dbReference type="ARBA" id="ARBA00008007"/>
    </source>
</evidence>
<protein>
    <submittedName>
        <fullName evidence="3">ComF family protein</fullName>
    </submittedName>
</protein>
<reference evidence="3" key="2">
    <citation type="journal article" date="2021" name="Microbiome">
        <title>Successional dynamics and alternative stable states in a saline activated sludge microbial community over 9 years.</title>
        <authorList>
            <person name="Wang Y."/>
            <person name="Ye J."/>
            <person name="Ju F."/>
            <person name="Liu L."/>
            <person name="Boyd J.A."/>
            <person name="Deng Y."/>
            <person name="Parks D.H."/>
            <person name="Jiang X."/>
            <person name="Yin X."/>
            <person name="Woodcroft B.J."/>
            <person name="Tyson G.W."/>
            <person name="Hugenholtz P."/>
            <person name="Polz M.F."/>
            <person name="Zhang T."/>
        </authorList>
    </citation>
    <scope>NUCLEOTIDE SEQUENCE</scope>
    <source>
        <strain evidence="3">HKST-UBA80</strain>
    </source>
</reference>
<gene>
    <name evidence="3" type="ORF">KDA10_00500</name>
</gene>
<dbReference type="AlphaFoldDB" id="A0A955DZ51"/>
<dbReference type="PANTHER" id="PTHR47505">
    <property type="entry name" value="DNA UTILIZATION PROTEIN YHGH"/>
    <property type="match status" value="1"/>
</dbReference>
<organism evidence="3 4">
    <name type="scientific">candidate division WWE3 bacterium</name>
    <dbReference type="NCBI Taxonomy" id="2053526"/>
    <lineage>
        <taxon>Bacteria</taxon>
        <taxon>Katanobacteria</taxon>
    </lineage>
</organism>
<comment type="caution">
    <text evidence="3">The sequence shown here is derived from an EMBL/GenBank/DDBJ whole genome shotgun (WGS) entry which is preliminary data.</text>
</comment>
<dbReference type="InterPro" id="IPR000836">
    <property type="entry name" value="PRTase_dom"/>
</dbReference>
<dbReference type="EMBL" id="JAGQNY010000002">
    <property type="protein sequence ID" value="MCA9301836.1"/>
    <property type="molecule type" value="Genomic_DNA"/>
</dbReference>
<dbReference type="Proteomes" id="UP000714817">
    <property type="component" value="Unassembled WGS sequence"/>
</dbReference>
<comment type="similarity">
    <text evidence="1">Belongs to the ComF/GntX family.</text>
</comment>
<dbReference type="Pfam" id="PF00156">
    <property type="entry name" value="Pribosyltran"/>
    <property type="match status" value="1"/>
</dbReference>
<feature type="domain" description="Phosphoribosyltransferase" evidence="2">
    <location>
        <begin position="200"/>
        <end position="263"/>
    </location>
</feature>
<evidence type="ECO:0000313" key="3">
    <source>
        <dbReference type="EMBL" id="MCA9301836.1"/>
    </source>
</evidence>